<dbReference type="EMBL" id="BPRB01000235">
    <property type="protein sequence ID" value="GJE61656.1"/>
    <property type="molecule type" value="Genomic_DNA"/>
</dbReference>
<gene>
    <name evidence="2" type="ORF">MPOCJGCO_3779</name>
</gene>
<evidence type="ECO:0000256" key="1">
    <source>
        <dbReference type="SAM" id="SignalP"/>
    </source>
</evidence>
<dbReference type="Proteomes" id="UP001055057">
    <property type="component" value="Unassembled WGS sequence"/>
</dbReference>
<sequence length="165" mass="17793">MRADVLRVAATPGFALALALASTSAFRAQAQSEPFMSYSGGTCSGVVQVQDAKIRCAKGFKISSELYDGPSTIIVSGSTPKGTYLFRLISPRKYGRRGEEGFFSQMSIDEVETTIDGRKPQKTKSIGACTYRVFKDVEGSLRCNVMTEDGDVVDVVASGRSKDPR</sequence>
<keyword evidence="3" id="KW-1185">Reference proteome</keyword>
<comment type="caution">
    <text evidence="2">The sequence shown here is derived from an EMBL/GenBank/DDBJ whole genome shotgun (WGS) entry which is preliminary data.</text>
</comment>
<accession>A0ABQ4U4F9</accession>
<keyword evidence="1" id="KW-0732">Signal</keyword>
<name>A0ABQ4U4F9_9HYPH</name>
<feature type="chain" id="PRO_5045591420" evidence="1">
    <location>
        <begin position="31"/>
        <end position="165"/>
    </location>
</feature>
<feature type="signal peptide" evidence="1">
    <location>
        <begin position="1"/>
        <end position="30"/>
    </location>
</feature>
<protein>
    <submittedName>
        <fullName evidence="2">Uncharacterized protein</fullName>
    </submittedName>
</protein>
<organism evidence="2 3">
    <name type="scientific">Methylobacterium trifolii</name>
    <dbReference type="NCBI Taxonomy" id="1003092"/>
    <lineage>
        <taxon>Bacteria</taxon>
        <taxon>Pseudomonadati</taxon>
        <taxon>Pseudomonadota</taxon>
        <taxon>Alphaproteobacteria</taxon>
        <taxon>Hyphomicrobiales</taxon>
        <taxon>Methylobacteriaceae</taxon>
        <taxon>Methylobacterium</taxon>
    </lineage>
</organism>
<evidence type="ECO:0000313" key="2">
    <source>
        <dbReference type="EMBL" id="GJE61656.1"/>
    </source>
</evidence>
<dbReference type="RefSeq" id="WP_238184218.1">
    <property type="nucleotide sequence ID" value="NZ_BPRB01000235.1"/>
</dbReference>
<evidence type="ECO:0000313" key="3">
    <source>
        <dbReference type="Proteomes" id="UP001055057"/>
    </source>
</evidence>
<reference evidence="2" key="2">
    <citation type="submission" date="2021-08" db="EMBL/GenBank/DDBJ databases">
        <authorList>
            <person name="Tani A."/>
            <person name="Ola A."/>
            <person name="Ogura Y."/>
            <person name="Katsura K."/>
            <person name="Hayashi T."/>
        </authorList>
    </citation>
    <scope>NUCLEOTIDE SEQUENCE</scope>
    <source>
        <strain evidence="2">DSM 23632</strain>
    </source>
</reference>
<proteinExistence type="predicted"/>
<reference evidence="2" key="1">
    <citation type="journal article" date="2021" name="Front. Microbiol.">
        <title>Comprehensive Comparative Genomics and Phenotyping of Methylobacterium Species.</title>
        <authorList>
            <person name="Alessa O."/>
            <person name="Ogura Y."/>
            <person name="Fujitani Y."/>
            <person name="Takami H."/>
            <person name="Hayashi T."/>
            <person name="Sahin N."/>
            <person name="Tani A."/>
        </authorList>
    </citation>
    <scope>NUCLEOTIDE SEQUENCE</scope>
    <source>
        <strain evidence="2">DSM 23632</strain>
    </source>
</reference>